<gene>
    <name evidence="2" type="ORF">SAMN05216480_11743</name>
</gene>
<sequence>MEDKKSTTILTFLRSKRTITFLMFFVFSSVIWLLIKLSKEYRATYEVKLNYAEKNKERVITDVSIDQVSVTLRGKGFQLLKYNLIGRDMTVDVTDAGINEVSVNLSSEKYKNDLLKEVFDDDATIISVSPSKIALTIDTLTSKDVPVKTNIQLIFKNGYMLSDSLVTEPPYVTVYGPAEIVDTMEIITTAYKSIEDIEDGFTYDIPLKEAAHEKLSYSTKEVTVVGKVERFTEDEIDLPVRFINVPSNVTIKSFPKEVPVLIKGSFVDLKKVSRNDFDLICDYDEIDSTSTYVKTKLNRKPSNIQIVNIKDDNFQVLIKTK</sequence>
<dbReference type="Gene3D" id="2.170.120.30">
    <property type="match status" value="2"/>
</dbReference>
<name>A0A1I7IKX6_9FLAO</name>
<dbReference type="Gene3D" id="2.170.120.40">
    <property type="entry name" value="YbbR-like domain"/>
    <property type="match status" value="1"/>
</dbReference>
<keyword evidence="1" id="KW-0812">Transmembrane</keyword>
<keyword evidence="1" id="KW-0472">Membrane</keyword>
<dbReference type="STRING" id="1224947.SAMN05216480_11743"/>
<dbReference type="PANTHER" id="PTHR37804:SF1">
    <property type="entry name" value="CDAA REGULATORY PROTEIN CDAR"/>
    <property type="match status" value="1"/>
</dbReference>
<dbReference type="PANTHER" id="PTHR37804">
    <property type="entry name" value="CDAA REGULATORY PROTEIN CDAR"/>
    <property type="match status" value="1"/>
</dbReference>
<keyword evidence="3" id="KW-1185">Reference proteome</keyword>
<evidence type="ECO:0000256" key="1">
    <source>
        <dbReference type="SAM" id="Phobius"/>
    </source>
</evidence>
<dbReference type="OrthoDB" id="1150187at2"/>
<protein>
    <recommendedName>
        <fullName evidence="4">YbbR-like protein</fullName>
    </recommendedName>
</protein>
<keyword evidence="1" id="KW-1133">Transmembrane helix</keyword>
<dbReference type="Proteomes" id="UP000199138">
    <property type="component" value="Unassembled WGS sequence"/>
</dbReference>
<evidence type="ECO:0000313" key="2">
    <source>
        <dbReference type="EMBL" id="SFU73554.1"/>
    </source>
</evidence>
<reference evidence="3" key="1">
    <citation type="submission" date="2016-10" db="EMBL/GenBank/DDBJ databases">
        <authorList>
            <person name="Varghese N."/>
            <person name="Submissions S."/>
        </authorList>
    </citation>
    <scope>NUCLEOTIDE SEQUENCE [LARGE SCALE GENOMIC DNA]</scope>
    <source>
        <strain evidence="3">CGMCC 1.12333</strain>
    </source>
</reference>
<evidence type="ECO:0008006" key="4">
    <source>
        <dbReference type="Google" id="ProtNLM"/>
    </source>
</evidence>
<dbReference type="EMBL" id="FPBK01000017">
    <property type="protein sequence ID" value="SFU73554.1"/>
    <property type="molecule type" value="Genomic_DNA"/>
</dbReference>
<accession>A0A1I7IKX6</accession>
<organism evidence="2 3">
    <name type="scientific">Pustulibacterium marinum</name>
    <dbReference type="NCBI Taxonomy" id="1224947"/>
    <lineage>
        <taxon>Bacteria</taxon>
        <taxon>Pseudomonadati</taxon>
        <taxon>Bacteroidota</taxon>
        <taxon>Flavobacteriia</taxon>
        <taxon>Flavobacteriales</taxon>
        <taxon>Flavobacteriaceae</taxon>
        <taxon>Pustulibacterium</taxon>
    </lineage>
</organism>
<feature type="transmembrane region" description="Helical" evidence="1">
    <location>
        <begin position="18"/>
        <end position="35"/>
    </location>
</feature>
<dbReference type="AlphaFoldDB" id="A0A1I7IKX6"/>
<evidence type="ECO:0000313" key="3">
    <source>
        <dbReference type="Proteomes" id="UP000199138"/>
    </source>
</evidence>
<dbReference type="InterPro" id="IPR053154">
    <property type="entry name" value="c-di-AMP_regulator"/>
</dbReference>
<proteinExistence type="predicted"/>